<dbReference type="Proteomes" id="UP000594464">
    <property type="component" value="Chromosome"/>
</dbReference>
<accession>A0A7T0G1X0</accession>
<protein>
    <submittedName>
        <fullName evidence="2">Uncharacterized protein</fullName>
    </submittedName>
</protein>
<evidence type="ECO:0000313" key="2">
    <source>
        <dbReference type="EMBL" id="QPJ63870.1"/>
    </source>
</evidence>
<evidence type="ECO:0000313" key="3">
    <source>
        <dbReference type="Proteomes" id="UP000594464"/>
    </source>
</evidence>
<name>A0A7T0G1X0_9BACT</name>
<evidence type="ECO:0000256" key="1">
    <source>
        <dbReference type="SAM" id="MobiDB-lite"/>
    </source>
</evidence>
<dbReference type="KEGG" id="nva:G3M78_02630"/>
<proteinExistence type="predicted"/>
<dbReference type="EMBL" id="CP048620">
    <property type="protein sequence ID" value="QPJ63870.1"/>
    <property type="molecule type" value="Genomic_DNA"/>
</dbReference>
<dbReference type="AlphaFoldDB" id="A0A7T0G1X0"/>
<sequence length="59" mass="6491">MHEVKVYDGSGKLKKVISVKQLNVRSEKQLESPSFFGRNKKAGKPADNESPQPAPNKAP</sequence>
<feature type="region of interest" description="Disordered" evidence="1">
    <location>
        <begin position="27"/>
        <end position="59"/>
    </location>
</feature>
<organism evidence="2 3">
    <name type="scientific">Candidatus Nitrohelix vancouverensis</name>
    <dbReference type="NCBI Taxonomy" id="2705534"/>
    <lineage>
        <taxon>Bacteria</taxon>
        <taxon>Pseudomonadati</taxon>
        <taxon>Nitrospinota/Tectimicrobiota group</taxon>
        <taxon>Nitrospinota</taxon>
        <taxon>Nitrospinia</taxon>
        <taxon>Nitrospinales</taxon>
        <taxon>Nitrospinaceae</taxon>
        <taxon>Candidatus Nitrohelix</taxon>
    </lineage>
</organism>
<gene>
    <name evidence="2" type="ORF">G3M78_02630</name>
</gene>
<reference evidence="3" key="1">
    <citation type="submission" date="2020-02" db="EMBL/GenBank/DDBJ databases">
        <title>Genomic and physiological characterization of two novel Nitrospinaceae genera.</title>
        <authorList>
            <person name="Mueller A.J."/>
            <person name="Jung M.-Y."/>
            <person name="Strachan C.R."/>
            <person name="Herbold C.W."/>
            <person name="Kirkegaard R.H."/>
            <person name="Daims H."/>
        </authorList>
    </citation>
    <scope>NUCLEOTIDE SEQUENCE [LARGE SCALE GENOMIC DNA]</scope>
</reference>